<evidence type="ECO:0008006" key="4">
    <source>
        <dbReference type="Google" id="ProtNLM"/>
    </source>
</evidence>
<dbReference type="SUPFAM" id="SSF52266">
    <property type="entry name" value="SGNH hydrolase"/>
    <property type="match status" value="1"/>
</dbReference>
<keyword evidence="1" id="KW-0472">Membrane</keyword>
<dbReference type="AlphaFoldDB" id="A0A7K0EGZ4"/>
<comment type="caution">
    <text evidence="2">The sequence shown here is derived from an EMBL/GenBank/DDBJ whole genome shotgun (WGS) entry which is preliminary data.</text>
</comment>
<sequence>MKKVKIGIVVFFSLVIGIELIGRFYGLTTYPLYDSSEKYEYLLKPNQHVSIYRNRFVTNEFSMRSEPISVKDTIVVLLLGDSVINGGNSIDQDSLVSTLLEKKLLANCGKKIRVLNISDKTWSPDNVVAYLKKFGYFNADMMLLVANSGDAYDPMTFKPIVGIAPTHPAENQIFAWQNLLAKAWPIIEKSILVKPVVEKNTVEKKEQFVKGFSGLDSLSKELKIPLCIYLHRSQPELVSNRLEDGGKAIIDFCRRNHIPITVNQLETDEFIDEIHLNSKGQKSLATDLFPIIRRNLKL</sequence>
<evidence type="ECO:0000256" key="1">
    <source>
        <dbReference type="SAM" id="Phobius"/>
    </source>
</evidence>
<dbReference type="OrthoDB" id="7599050at2"/>
<dbReference type="Proteomes" id="UP000441754">
    <property type="component" value="Unassembled WGS sequence"/>
</dbReference>
<accession>A0A7K0EGZ4</accession>
<dbReference type="Gene3D" id="3.40.50.1110">
    <property type="entry name" value="SGNH hydrolase"/>
    <property type="match status" value="1"/>
</dbReference>
<keyword evidence="1" id="KW-0812">Transmembrane</keyword>
<dbReference type="RefSeq" id="WP_154173956.1">
    <property type="nucleotide sequence ID" value="NZ_WJXZ01000002.1"/>
</dbReference>
<protein>
    <recommendedName>
        <fullName evidence="4">SGNH/GDSL hydrolase family protein</fullName>
    </recommendedName>
</protein>
<keyword evidence="3" id="KW-1185">Reference proteome</keyword>
<evidence type="ECO:0000313" key="3">
    <source>
        <dbReference type="Proteomes" id="UP000441754"/>
    </source>
</evidence>
<reference evidence="2 3" key="1">
    <citation type="journal article" date="2018" name="Antonie Van Leeuwenhoek">
        <title>Larkinella terrae sp. nov., isolated from soil on Jeju Island, South Korea.</title>
        <authorList>
            <person name="Ten L.N."/>
            <person name="Jeon J."/>
            <person name="Park S.J."/>
            <person name="Park S."/>
            <person name="Lee S.Y."/>
            <person name="Kim M.K."/>
            <person name="Jung H.Y."/>
        </authorList>
    </citation>
    <scope>NUCLEOTIDE SEQUENCE [LARGE SCALE GENOMIC DNA]</scope>
    <source>
        <strain evidence="2 3">KCTC 52001</strain>
    </source>
</reference>
<proteinExistence type="predicted"/>
<dbReference type="EMBL" id="WJXZ01000002">
    <property type="protein sequence ID" value="MRS60726.1"/>
    <property type="molecule type" value="Genomic_DNA"/>
</dbReference>
<feature type="transmembrane region" description="Helical" evidence="1">
    <location>
        <begin position="7"/>
        <end position="26"/>
    </location>
</feature>
<dbReference type="InterPro" id="IPR036514">
    <property type="entry name" value="SGNH_hydro_sf"/>
</dbReference>
<keyword evidence="1" id="KW-1133">Transmembrane helix</keyword>
<organism evidence="2 3">
    <name type="scientific">Larkinella terrae</name>
    <dbReference type="NCBI Taxonomy" id="2025311"/>
    <lineage>
        <taxon>Bacteria</taxon>
        <taxon>Pseudomonadati</taxon>
        <taxon>Bacteroidota</taxon>
        <taxon>Cytophagia</taxon>
        <taxon>Cytophagales</taxon>
        <taxon>Spirosomataceae</taxon>
        <taxon>Larkinella</taxon>
    </lineage>
</organism>
<name>A0A7K0EGZ4_9BACT</name>
<dbReference type="GO" id="GO:0016788">
    <property type="term" value="F:hydrolase activity, acting on ester bonds"/>
    <property type="evidence" value="ECO:0007669"/>
    <property type="project" value="UniProtKB-ARBA"/>
</dbReference>
<gene>
    <name evidence="2" type="ORF">GJJ30_05425</name>
</gene>
<evidence type="ECO:0000313" key="2">
    <source>
        <dbReference type="EMBL" id="MRS60726.1"/>
    </source>
</evidence>